<sequence length="361" mass="39462">MRAWPDAEEAEMRARDCFQTSITPSSSSTLAPPPPPPPHLTIHTPTHSLTLPHTLNQDSLQNLYDRLTPKLHLPHPQRVGAGWVKYAWEGGVWSLDDDADYFIWAWRCAGPEPEAGEQAPGAAPVAGQTNGAGATIQRPQTPTLHVRDPLSPLPQAGEYQNPSFYAFQRPASFVDSRPSTPGYGRARSIRSVKSTRSAKGGKGKSVNGDMEEGTPAWKKRFEDFHAENGVRTVVGGIGPVNNVRMLLKKGYRHVYLSRSFALSHGFIPSNAAPGMYGYSGLVSLGSWPIIIGPLGRAVSCPVYLSEEAHFDVVLGRSFWEKRGVRIDPSDSTRVWCQDTGEKVECDVVVVRDGRGEIVTVT</sequence>
<reference evidence="2 3" key="1">
    <citation type="journal article" date="2012" name="Science">
        <title>The Paleozoic origin of enzymatic lignin decomposition reconstructed from 31 fungal genomes.</title>
        <authorList>
            <person name="Floudas D."/>
            <person name="Binder M."/>
            <person name="Riley R."/>
            <person name="Barry K."/>
            <person name="Blanchette R.A."/>
            <person name="Henrissat B."/>
            <person name="Martinez A.T."/>
            <person name="Otillar R."/>
            <person name="Spatafora J.W."/>
            <person name="Yadav J.S."/>
            <person name="Aerts A."/>
            <person name="Benoit I."/>
            <person name="Boyd A."/>
            <person name="Carlson A."/>
            <person name="Copeland A."/>
            <person name="Coutinho P.M."/>
            <person name="de Vries R.P."/>
            <person name="Ferreira P."/>
            <person name="Findley K."/>
            <person name="Foster B."/>
            <person name="Gaskell J."/>
            <person name="Glotzer D."/>
            <person name="Gorecki P."/>
            <person name="Heitman J."/>
            <person name="Hesse C."/>
            <person name="Hori C."/>
            <person name="Igarashi K."/>
            <person name="Jurgens J.A."/>
            <person name="Kallen N."/>
            <person name="Kersten P."/>
            <person name="Kohler A."/>
            <person name="Kuees U."/>
            <person name="Kumar T.K.A."/>
            <person name="Kuo A."/>
            <person name="LaButti K."/>
            <person name="Larrondo L.F."/>
            <person name="Lindquist E."/>
            <person name="Ling A."/>
            <person name="Lombard V."/>
            <person name="Lucas S."/>
            <person name="Lundell T."/>
            <person name="Martin R."/>
            <person name="McLaughlin D.J."/>
            <person name="Morgenstern I."/>
            <person name="Morin E."/>
            <person name="Murat C."/>
            <person name="Nagy L.G."/>
            <person name="Nolan M."/>
            <person name="Ohm R.A."/>
            <person name="Patyshakuliyeva A."/>
            <person name="Rokas A."/>
            <person name="Ruiz-Duenas F.J."/>
            <person name="Sabat G."/>
            <person name="Salamov A."/>
            <person name="Samejima M."/>
            <person name="Schmutz J."/>
            <person name="Slot J.C."/>
            <person name="St John F."/>
            <person name="Stenlid J."/>
            <person name="Sun H."/>
            <person name="Sun S."/>
            <person name="Syed K."/>
            <person name="Tsang A."/>
            <person name="Wiebenga A."/>
            <person name="Young D."/>
            <person name="Pisabarro A."/>
            <person name="Eastwood D.C."/>
            <person name="Martin F."/>
            <person name="Cullen D."/>
            <person name="Grigoriev I.V."/>
            <person name="Hibbett D.S."/>
        </authorList>
    </citation>
    <scope>NUCLEOTIDE SEQUENCE [LARGE SCALE GENOMIC DNA]</scope>
    <source>
        <strain evidence="2 3">DJM-731 SS1</strain>
    </source>
</reference>
<evidence type="ECO:0000313" key="3">
    <source>
        <dbReference type="Proteomes" id="UP000030653"/>
    </source>
</evidence>
<dbReference type="OMA" id="VNLGKWP"/>
<protein>
    <submittedName>
        <fullName evidence="2">Uncharacterized protein</fullName>
    </submittedName>
</protein>
<dbReference type="AlphaFoldDB" id="M5GGF5"/>
<feature type="region of interest" description="Disordered" evidence="1">
    <location>
        <begin position="176"/>
        <end position="213"/>
    </location>
</feature>
<feature type="region of interest" description="Disordered" evidence="1">
    <location>
        <begin position="113"/>
        <end position="136"/>
    </location>
</feature>
<dbReference type="HOGENOM" id="CLU_045028_0_0_1"/>
<dbReference type="EMBL" id="JH795856">
    <property type="protein sequence ID" value="EJU05398.1"/>
    <property type="molecule type" value="Genomic_DNA"/>
</dbReference>
<feature type="region of interest" description="Disordered" evidence="1">
    <location>
        <begin position="22"/>
        <end position="41"/>
    </location>
</feature>
<dbReference type="OrthoDB" id="6600758at2759"/>
<accession>M5GGF5</accession>
<feature type="compositionally biased region" description="Low complexity" evidence="1">
    <location>
        <begin position="113"/>
        <end position="128"/>
    </location>
</feature>
<dbReference type="RefSeq" id="XP_040632292.1">
    <property type="nucleotide sequence ID" value="XM_040767833.1"/>
</dbReference>
<proteinExistence type="predicted"/>
<evidence type="ECO:0000256" key="1">
    <source>
        <dbReference type="SAM" id="MobiDB-lite"/>
    </source>
</evidence>
<evidence type="ECO:0000313" key="2">
    <source>
        <dbReference type="EMBL" id="EJU05398.1"/>
    </source>
</evidence>
<name>M5GGF5_DACPD</name>
<organism evidence="2 3">
    <name type="scientific">Dacryopinax primogenitus (strain DJM 731)</name>
    <name type="common">Brown rot fungus</name>
    <dbReference type="NCBI Taxonomy" id="1858805"/>
    <lineage>
        <taxon>Eukaryota</taxon>
        <taxon>Fungi</taxon>
        <taxon>Dikarya</taxon>
        <taxon>Basidiomycota</taxon>
        <taxon>Agaricomycotina</taxon>
        <taxon>Dacrymycetes</taxon>
        <taxon>Dacrymycetales</taxon>
        <taxon>Dacrymycetaceae</taxon>
        <taxon>Dacryopinax</taxon>
    </lineage>
</organism>
<dbReference type="GeneID" id="63682895"/>
<dbReference type="Proteomes" id="UP000030653">
    <property type="component" value="Unassembled WGS sequence"/>
</dbReference>
<gene>
    <name evidence="2" type="ORF">DACRYDRAFT_103883</name>
</gene>
<keyword evidence="3" id="KW-1185">Reference proteome</keyword>